<gene>
    <name evidence="5" type="ORF">NC998_21570</name>
</gene>
<comment type="caution">
    <text evidence="5">The sequence shown here is derived from an EMBL/GenBank/DDBJ whole genome shotgun (WGS) entry which is preliminary data.</text>
</comment>
<dbReference type="Pfam" id="PF01553">
    <property type="entry name" value="Acyltransferase"/>
    <property type="match status" value="1"/>
</dbReference>
<dbReference type="EMBL" id="JAMPKM010000016">
    <property type="protein sequence ID" value="MEP0819693.1"/>
    <property type="molecule type" value="Genomic_DNA"/>
</dbReference>
<dbReference type="Proteomes" id="UP001464891">
    <property type="component" value="Unassembled WGS sequence"/>
</dbReference>
<dbReference type="SMART" id="SM00563">
    <property type="entry name" value="PlsC"/>
    <property type="match status" value="1"/>
</dbReference>
<keyword evidence="2 5" id="KW-0012">Acyltransferase</keyword>
<accession>A0ABV0JD39</accession>
<dbReference type="PANTHER" id="PTHR10434">
    <property type="entry name" value="1-ACYL-SN-GLYCEROL-3-PHOSPHATE ACYLTRANSFERASE"/>
    <property type="match status" value="1"/>
</dbReference>
<sequence length="278" mass="30469">MISFDSMISLNSFGRDSSDTPPAPKQDMEITTHASSSPPKKPATGISRFSPWLMPWVYPLGRHVVLPTYFGRIEVSGQENLPTDGPVILAPTHRSRWDALLVPYAAGRDITGHDLRFMVSADEVKGLQGWFIRRLGGFPIDPKRPAIASLRHGVELLENRESLVIFPEGGIFRDRQVHSLKPGLARLALQAEANQPGLGVKIVPISLHYSQAVPGWRSQVAIRIGEPLKAANYDLEQPKVSAKRLTADLESSLQELTSNLLAAHPWPAIAPAESNTEG</sequence>
<reference evidence="5 6" key="1">
    <citation type="submission" date="2022-04" db="EMBL/GenBank/DDBJ databases">
        <title>Positive selection, recombination, and allopatry shape intraspecific diversity of widespread and dominant cyanobacteria.</title>
        <authorList>
            <person name="Wei J."/>
            <person name="Shu W."/>
            <person name="Hu C."/>
        </authorList>
    </citation>
    <scope>NUCLEOTIDE SEQUENCE [LARGE SCALE GENOMIC DNA]</scope>
    <source>
        <strain evidence="5 6">GB2-A4</strain>
    </source>
</reference>
<keyword evidence="6" id="KW-1185">Reference proteome</keyword>
<protein>
    <submittedName>
        <fullName evidence="5">1-acyl-sn-glycerol-3-phosphate acyltransferase</fullName>
    </submittedName>
</protein>
<proteinExistence type="predicted"/>
<feature type="domain" description="Phospholipid/glycerol acyltransferase" evidence="4">
    <location>
        <begin position="87"/>
        <end position="210"/>
    </location>
</feature>
<evidence type="ECO:0000313" key="6">
    <source>
        <dbReference type="Proteomes" id="UP001464891"/>
    </source>
</evidence>
<name>A0ABV0JD39_9CYAN</name>
<dbReference type="RefSeq" id="WP_242017067.1">
    <property type="nucleotide sequence ID" value="NZ_JAMPKM010000016.1"/>
</dbReference>
<evidence type="ECO:0000256" key="3">
    <source>
        <dbReference type="SAM" id="MobiDB-lite"/>
    </source>
</evidence>
<evidence type="ECO:0000259" key="4">
    <source>
        <dbReference type="SMART" id="SM00563"/>
    </source>
</evidence>
<dbReference type="PANTHER" id="PTHR10434:SF40">
    <property type="entry name" value="1-ACYL-SN-GLYCEROL-3-PHOSPHATE ACYLTRANSFERASE"/>
    <property type="match status" value="1"/>
</dbReference>
<evidence type="ECO:0000256" key="1">
    <source>
        <dbReference type="ARBA" id="ARBA00022679"/>
    </source>
</evidence>
<dbReference type="InterPro" id="IPR002123">
    <property type="entry name" value="Plipid/glycerol_acylTrfase"/>
</dbReference>
<organism evidence="5 6">
    <name type="scientific">Trichocoleus desertorum GB2-A4</name>
    <dbReference type="NCBI Taxonomy" id="2933944"/>
    <lineage>
        <taxon>Bacteria</taxon>
        <taxon>Bacillati</taxon>
        <taxon>Cyanobacteriota</taxon>
        <taxon>Cyanophyceae</taxon>
        <taxon>Leptolyngbyales</taxon>
        <taxon>Trichocoleusaceae</taxon>
        <taxon>Trichocoleus</taxon>
    </lineage>
</organism>
<dbReference type="CDD" id="cd07989">
    <property type="entry name" value="LPLAT_AGPAT-like"/>
    <property type="match status" value="1"/>
</dbReference>
<dbReference type="GO" id="GO:0016746">
    <property type="term" value="F:acyltransferase activity"/>
    <property type="evidence" value="ECO:0007669"/>
    <property type="project" value="UniProtKB-KW"/>
</dbReference>
<dbReference type="SUPFAM" id="SSF69593">
    <property type="entry name" value="Glycerol-3-phosphate (1)-acyltransferase"/>
    <property type="match status" value="1"/>
</dbReference>
<feature type="region of interest" description="Disordered" evidence="3">
    <location>
        <begin position="13"/>
        <end position="43"/>
    </location>
</feature>
<evidence type="ECO:0000256" key="2">
    <source>
        <dbReference type="ARBA" id="ARBA00023315"/>
    </source>
</evidence>
<keyword evidence="1" id="KW-0808">Transferase</keyword>
<evidence type="ECO:0000313" key="5">
    <source>
        <dbReference type="EMBL" id="MEP0819693.1"/>
    </source>
</evidence>